<dbReference type="GO" id="GO:0005783">
    <property type="term" value="C:endoplasmic reticulum"/>
    <property type="evidence" value="ECO:0007669"/>
    <property type="project" value="UniProtKB-SubCell"/>
</dbReference>
<dbReference type="PANTHER" id="PTHR40787:SF3">
    <property type="entry name" value="PROTEIN TRANSPORT PROTEIN SEC39"/>
    <property type="match status" value="1"/>
</dbReference>
<evidence type="ECO:0000256" key="5">
    <source>
        <dbReference type="SAM" id="SignalP"/>
    </source>
</evidence>
<keyword evidence="4" id="KW-0653">Protein transport</keyword>
<name>A0A0G4NGC2_VERLO</name>
<protein>
    <recommendedName>
        <fullName evidence="6">Sec39 domain-containing protein</fullName>
    </recommendedName>
</protein>
<feature type="chain" id="PRO_5002568085" description="Sec39 domain-containing protein" evidence="5">
    <location>
        <begin position="26"/>
        <end position="101"/>
    </location>
</feature>
<keyword evidence="5" id="KW-0732">Signal</keyword>
<evidence type="ECO:0000313" key="8">
    <source>
        <dbReference type="Proteomes" id="UP000045706"/>
    </source>
</evidence>
<dbReference type="Pfam" id="PF08314">
    <property type="entry name" value="Sec39"/>
    <property type="match status" value="1"/>
</dbReference>
<dbReference type="InterPro" id="IPR013244">
    <property type="entry name" value="Sec39_domain"/>
</dbReference>
<sequence length="101" mass="11326">MSLILSPPKLVLLAVHLATIADVNSLAYLTSRYPAVLRKDIILRILLTYLPETVPSAEYVNFLKELESGEFDDHEANDLNYATVHDLNDEEAAKKTPMKIT</sequence>
<evidence type="ECO:0000256" key="2">
    <source>
        <dbReference type="ARBA" id="ARBA00022448"/>
    </source>
</evidence>
<dbReference type="EMBL" id="CVQI01034828">
    <property type="protein sequence ID" value="CRK45468.1"/>
    <property type="molecule type" value="Genomic_DNA"/>
</dbReference>
<keyword evidence="2" id="KW-0813">Transport</keyword>
<evidence type="ECO:0000313" key="7">
    <source>
        <dbReference type="EMBL" id="CRK45468.1"/>
    </source>
</evidence>
<evidence type="ECO:0000256" key="3">
    <source>
        <dbReference type="ARBA" id="ARBA00022824"/>
    </source>
</evidence>
<dbReference type="GO" id="GO:0006890">
    <property type="term" value="P:retrograde vesicle-mediated transport, Golgi to endoplasmic reticulum"/>
    <property type="evidence" value="ECO:0007669"/>
    <property type="project" value="InterPro"/>
</dbReference>
<dbReference type="AlphaFoldDB" id="A0A0G4NGC2"/>
<proteinExistence type="predicted"/>
<feature type="domain" description="Sec39" evidence="6">
    <location>
        <begin position="11"/>
        <end position="96"/>
    </location>
</feature>
<evidence type="ECO:0000256" key="4">
    <source>
        <dbReference type="ARBA" id="ARBA00022927"/>
    </source>
</evidence>
<keyword evidence="3" id="KW-0256">Endoplasmic reticulum</keyword>
<dbReference type="Proteomes" id="UP000045706">
    <property type="component" value="Unassembled WGS sequence"/>
</dbReference>
<evidence type="ECO:0000256" key="1">
    <source>
        <dbReference type="ARBA" id="ARBA00004240"/>
    </source>
</evidence>
<gene>
    <name evidence="7" type="ORF">BN1723_006634</name>
</gene>
<organism evidence="7 8">
    <name type="scientific">Verticillium longisporum</name>
    <name type="common">Verticillium dahliae var. longisporum</name>
    <dbReference type="NCBI Taxonomy" id="100787"/>
    <lineage>
        <taxon>Eukaryota</taxon>
        <taxon>Fungi</taxon>
        <taxon>Dikarya</taxon>
        <taxon>Ascomycota</taxon>
        <taxon>Pezizomycotina</taxon>
        <taxon>Sordariomycetes</taxon>
        <taxon>Hypocreomycetidae</taxon>
        <taxon>Glomerellales</taxon>
        <taxon>Plectosphaerellaceae</taxon>
        <taxon>Verticillium</taxon>
    </lineage>
</organism>
<accession>A0A0G4NGC2</accession>
<dbReference type="GO" id="GO:0015031">
    <property type="term" value="P:protein transport"/>
    <property type="evidence" value="ECO:0007669"/>
    <property type="project" value="UniProtKB-KW"/>
</dbReference>
<evidence type="ECO:0000259" key="6">
    <source>
        <dbReference type="Pfam" id="PF08314"/>
    </source>
</evidence>
<feature type="signal peptide" evidence="5">
    <location>
        <begin position="1"/>
        <end position="25"/>
    </location>
</feature>
<dbReference type="PANTHER" id="PTHR40787">
    <property type="entry name" value="SECRETED PROTEIN"/>
    <property type="match status" value="1"/>
</dbReference>
<reference evidence="8" key="1">
    <citation type="submission" date="2015-05" db="EMBL/GenBank/DDBJ databases">
        <authorList>
            <person name="Fogelqvist Johan"/>
        </authorList>
    </citation>
    <scope>NUCLEOTIDE SEQUENCE [LARGE SCALE GENOMIC DNA]</scope>
</reference>
<comment type="subcellular location">
    <subcellularLocation>
        <location evidence="1">Endoplasmic reticulum</location>
    </subcellularLocation>
</comment>